<keyword evidence="11" id="KW-1185">Reference proteome</keyword>
<evidence type="ECO:0000256" key="7">
    <source>
        <dbReference type="RuleBase" id="RU365101"/>
    </source>
</evidence>
<comment type="caution">
    <text evidence="10">The sequence shown here is derived from an EMBL/GenBank/DDBJ whole genome shotgun (WGS) entry which is preliminary data.</text>
</comment>
<dbReference type="InterPro" id="IPR013500">
    <property type="entry name" value="TopoI_cat_euk"/>
</dbReference>
<dbReference type="HOGENOM" id="CLU_009193_1_1_1"/>
<dbReference type="STRING" id="52586.A0A0B1PBY0"/>
<dbReference type="FunFam" id="3.90.15.10:FF:000002">
    <property type="entry name" value="DNA topoisomerase I"/>
    <property type="match status" value="1"/>
</dbReference>
<dbReference type="GO" id="GO:0000183">
    <property type="term" value="P:rDNA heterochromatin formation"/>
    <property type="evidence" value="ECO:0007669"/>
    <property type="project" value="EnsemblFungi"/>
</dbReference>
<dbReference type="InterPro" id="IPR051062">
    <property type="entry name" value="Topoisomerase_IB"/>
</dbReference>
<dbReference type="SUPFAM" id="SSF56349">
    <property type="entry name" value="DNA breaking-rejoining enzymes"/>
    <property type="match status" value="1"/>
</dbReference>
<feature type="compositionally biased region" description="Polar residues" evidence="8">
    <location>
        <begin position="105"/>
        <end position="115"/>
    </location>
</feature>
<dbReference type="Pfam" id="PF02919">
    <property type="entry name" value="Topoisom_I_N"/>
    <property type="match status" value="1"/>
</dbReference>
<feature type="region of interest" description="Disordered" evidence="8">
    <location>
        <begin position="79"/>
        <end position="273"/>
    </location>
</feature>
<dbReference type="GO" id="GO:0009303">
    <property type="term" value="P:rRNA transcription"/>
    <property type="evidence" value="ECO:0007669"/>
    <property type="project" value="EnsemblFungi"/>
</dbReference>
<evidence type="ECO:0000256" key="8">
    <source>
        <dbReference type="SAM" id="MobiDB-lite"/>
    </source>
</evidence>
<dbReference type="SMART" id="SM00435">
    <property type="entry name" value="TOPEUc"/>
    <property type="match status" value="1"/>
</dbReference>
<dbReference type="InterPro" id="IPR013030">
    <property type="entry name" value="DNA_topo_DNA_db_N_dom2"/>
</dbReference>
<dbReference type="OMA" id="HRWKEVK"/>
<feature type="compositionally biased region" description="Basic and acidic residues" evidence="8">
    <location>
        <begin position="230"/>
        <end position="255"/>
    </location>
</feature>
<evidence type="ECO:0000256" key="6">
    <source>
        <dbReference type="PROSITE-ProRule" id="PRU01382"/>
    </source>
</evidence>
<dbReference type="Gene3D" id="2.170.11.10">
    <property type="entry name" value="DNA Topoisomerase I, domain 2"/>
    <property type="match status" value="1"/>
</dbReference>
<keyword evidence="3 6" id="KW-0799">Topoisomerase</keyword>
<dbReference type="GO" id="GO:0005730">
    <property type="term" value="C:nucleolus"/>
    <property type="evidence" value="ECO:0007669"/>
    <property type="project" value="EnsemblFungi"/>
</dbReference>
<feature type="domain" description="DNA topoisomerase I eukaryotic-type" evidence="9">
    <location>
        <begin position="466"/>
        <end position="918"/>
    </location>
</feature>
<keyword evidence="5 6" id="KW-0413">Isomerase</keyword>
<comment type="function">
    <text evidence="7">Releases the supercoiling and torsional tension of DNA introduced during the DNA replication and transcription by transiently cleaving and rejoining one strand of the DNA duplex. Introduces a single-strand break via transesterification at the specific target site 5'-[CT]CCTTp site in duplex DNA. The scissile phosphodiester is attacked by the catalytic tyrosine of the enzyme, resulting in the formation of a DNA-(3'-phosphotyrosyl)-enzyme intermediate and the expulsion of a 5'-OH DNA strand. The free DNA strand then undergoes passage around the unbroken strand thus removing DNA supercoils. Finally, in the religation step, the DNA 5'-OH attacks the covalent intermediate to expel the active-site tyrosine and restore the DNA phosphodiester backbone.</text>
</comment>
<evidence type="ECO:0000256" key="3">
    <source>
        <dbReference type="ARBA" id="ARBA00023029"/>
    </source>
</evidence>
<dbReference type="Gene3D" id="1.10.132.10">
    <property type="match status" value="2"/>
</dbReference>
<dbReference type="CDD" id="cd03488">
    <property type="entry name" value="Topoisomer_IB_N_htopoI_like"/>
    <property type="match status" value="1"/>
</dbReference>
<name>A0A0B1PBY0_UNCNE</name>
<dbReference type="PROSITE" id="PS52038">
    <property type="entry name" value="TOPO_IB_2"/>
    <property type="match status" value="1"/>
</dbReference>
<evidence type="ECO:0000313" key="11">
    <source>
        <dbReference type="Proteomes" id="UP000030854"/>
    </source>
</evidence>
<dbReference type="InterPro" id="IPR014727">
    <property type="entry name" value="TopoI_cat_a/b-sub_euk"/>
</dbReference>
<dbReference type="Gene3D" id="1.10.10.41">
    <property type="entry name" value="Yeast DNA topoisomerase - domain 1"/>
    <property type="match status" value="1"/>
</dbReference>
<dbReference type="GO" id="GO:0000019">
    <property type="term" value="P:regulation of mitotic recombination"/>
    <property type="evidence" value="ECO:0007669"/>
    <property type="project" value="EnsemblFungi"/>
</dbReference>
<dbReference type="PANTHER" id="PTHR10290:SF3">
    <property type="entry name" value="DNA TOPOISOMERASE 1"/>
    <property type="match status" value="1"/>
</dbReference>
<dbReference type="GO" id="GO:0006368">
    <property type="term" value="P:transcription elongation by RNA polymerase II"/>
    <property type="evidence" value="ECO:0007669"/>
    <property type="project" value="EnsemblFungi"/>
</dbReference>
<feature type="compositionally biased region" description="Low complexity" evidence="8">
    <location>
        <begin position="212"/>
        <end position="223"/>
    </location>
</feature>
<dbReference type="EMBL" id="JNVN01000282">
    <property type="protein sequence ID" value="KHJ35748.1"/>
    <property type="molecule type" value="Genomic_DNA"/>
</dbReference>
<organism evidence="10 11">
    <name type="scientific">Uncinula necator</name>
    <name type="common">Grape powdery mildew</name>
    <dbReference type="NCBI Taxonomy" id="52586"/>
    <lineage>
        <taxon>Eukaryota</taxon>
        <taxon>Fungi</taxon>
        <taxon>Dikarya</taxon>
        <taxon>Ascomycota</taxon>
        <taxon>Pezizomycotina</taxon>
        <taxon>Leotiomycetes</taxon>
        <taxon>Erysiphales</taxon>
        <taxon>Erysiphaceae</taxon>
        <taxon>Erysiphe</taxon>
    </lineage>
</organism>
<dbReference type="InterPro" id="IPR013499">
    <property type="entry name" value="TopoI_euk"/>
</dbReference>
<keyword evidence="4 6" id="KW-0238">DNA-binding</keyword>
<dbReference type="GO" id="GO:0006271">
    <property type="term" value="P:DNA strand elongation involved in DNA replication"/>
    <property type="evidence" value="ECO:0007669"/>
    <property type="project" value="EnsemblFungi"/>
</dbReference>
<dbReference type="PRINTS" id="PR00416">
    <property type="entry name" value="EUTPISMRASEI"/>
</dbReference>
<feature type="compositionally biased region" description="Low complexity" evidence="8">
    <location>
        <begin position="144"/>
        <end position="153"/>
    </location>
</feature>
<dbReference type="GO" id="GO:0007097">
    <property type="term" value="P:nuclear migration"/>
    <property type="evidence" value="ECO:0007669"/>
    <property type="project" value="EnsemblFungi"/>
</dbReference>
<dbReference type="InterPro" id="IPR014711">
    <property type="entry name" value="TopoI_cat_a-hlx-sub_euk"/>
</dbReference>
<dbReference type="CDD" id="cd00659">
    <property type="entry name" value="Topo_IB_C"/>
    <property type="match status" value="1"/>
</dbReference>
<dbReference type="GO" id="GO:0006265">
    <property type="term" value="P:DNA topological change"/>
    <property type="evidence" value="ECO:0007669"/>
    <property type="project" value="UniProtKB-UniRule"/>
</dbReference>
<dbReference type="GO" id="GO:0007076">
    <property type="term" value="P:mitotic chromosome condensation"/>
    <property type="evidence" value="ECO:0007669"/>
    <property type="project" value="EnsemblFungi"/>
</dbReference>
<feature type="active site" description="O-(3'-phospho-DNA)-tyrosine intermediate" evidence="6">
    <location>
        <position position="904"/>
    </location>
</feature>
<dbReference type="EC" id="5.6.2.1" evidence="7"/>
<dbReference type="Pfam" id="PF01028">
    <property type="entry name" value="Topoisom_I"/>
    <property type="match status" value="1"/>
</dbReference>
<sequence>MLLTYMFGLRHFPFTFVIQSLPKIRRVPVTVSEIYLCAASIHFLLPHDRPKESKLSIKLVHKLLKMSDISEDDVPLARKRMRKSARNTKVSETNNATAKKIDLNVTENAKPSGATNREGPALKEKVKGNAKNTSNSSMKRKSRGSMSNNINYNEDIDEDSEEVPLAKRPRKSLKTNDSHDHSPQSSNRKGKIIPISDVNNPDSSGDEEHLSQKISIKSASIDKSAMKGTQKADSKDTKPKTKKATKIEGNSRKINENSNSASKKRASINSKSKIVKEEVNSDAKFLKNEGKNSEEAEEVYKWWLEEKDDDSIKWTTLQHNGVVFPPEYEPLPKNVKLLYDGISVTLSIEAEEIAGFFGAMLNSTLNVENPVFQNNFFEDFTDEIKKTGGAKGPNGEKIDIKEFSKLDFKQIFAYYDGKSQERKAKPIAEKKADKAAKEALEAPYTHCIWDGRKEQVGNFRIEPPGLFRGRGAHPKTGKVKRRVTPEQITINIGKEATVPTPPSGHKWKSIQHDNKATWLAMWQENINGAYKYVMLAAKSSIKGQSDYKKFEKARELKKHIDRIRKDYNKDLHSELMADRQRATAVYLIDKFALRAGNEKDTENEAETVGCCSLKYEHITLKPPNIVIFDFLGKDSIRYYDEVTVDPQVFKNLKLFKRPPKSDGDDIFDRLNTTQLNKHLTNYMPGLSAKVFRTYNASYTMSTLLKELKNTNISVQEKVKLYNDCNRKVAILCNHKRTVGASHEAQMEKMTDRIKALQYQQWRLKQMILAIDPKQKKRMGASWFEMHEDLDVAWILEHQKFLVEDMRIKIEKKFHKENEKLLADGQKEMKAKELEERFETAKKLESKFKKENQTKKIEPEGKGLTVEKFVANISKLDDRIANMRLQAEDREGNKEVALGTSKINYIDPRLTAVFAKKFEVPIEKFFSKTLREKFVWAIDSIEDDDDWDWPVKSKSSPSRGAGVNAQYALHI</sequence>
<dbReference type="FunFam" id="1.10.132.10:FF:000003">
    <property type="entry name" value="DNA topoisomerase I"/>
    <property type="match status" value="1"/>
</dbReference>
<comment type="catalytic activity">
    <reaction evidence="1 6 7">
        <text>ATP-independent breakage of single-stranded DNA, followed by passage and rejoining.</text>
        <dbReference type="EC" id="5.6.2.1"/>
    </reaction>
</comment>
<dbReference type="InterPro" id="IPR036202">
    <property type="entry name" value="TopoI_DNA-bd_euk_N_sf"/>
</dbReference>
<evidence type="ECO:0000256" key="2">
    <source>
        <dbReference type="ARBA" id="ARBA00006645"/>
    </source>
</evidence>
<dbReference type="GO" id="GO:0003677">
    <property type="term" value="F:DNA binding"/>
    <property type="evidence" value="ECO:0007669"/>
    <property type="project" value="UniProtKB-UniRule"/>
</dbReference>
<dbReference type="InterPro" id="IPR048045">
    <property type="entry name" value="Topoisomer_I_DNA-bd"/>
</dbReference>
<dbReference type="AlphaFoldDB" id="A0A0B1PBY0"/>
<dbReference type="Pfam" id="PF14370">
    <property type="entry name" value="Topo_C_assoc"/>
    <property type="match status" value="1"/>
</dbReference>
<evidence type="ECO:0000259" key="9">
    <source>
        <dbReference type="SMART" id="SM00435"/>
    </source>
</evidence>
<comment type="similarity">
    <text evidence="2 6 7">Belongs to the type IB topoisomerase family.</text>
</comment>
<evidence type="ECO:0000313" key="10">
    <source>
        <dbReference type="EMBL" id="KHJ35748.1"/>
    </source>
</evidence>
<evidence type="ECO:0000256" key="4">
    <source>
        <dbReference type="ARBA" id="ARBA00023125"/>
    </source>
</evidence>
<dbReference type="Gene3D" id="3.90.15.10">
    <property type="entry name" value="Topoisomerase I, Chain A, domain 3"/>
    <property type="match status" value="1"/>
</dbReference>
<dbReference type="GO" id="GO:0005694">
    <property type="term" value="C:chromosome"/>
    <property type="evidence" value="ECO:0007669"/>
    <property type="project" value="InterPro"/>
</dbReference>
<dbReference type="InterPro" id="IPR008336">
    <property type="entry name" value="TopoI_DNA-bd_euk"/>
</dbReference>
<feature type="region of interest" description="Disordered" evidence="8">
    <location>
        <begin position="462"/>
        <end position="481"/>
    </location>
</feature>
<feature type="compositionally biased region" description="Polar residues" evidence="8">
    <location>
        <begin position="256"/>
        <end position="272"/>
    </location>
</feature>
<proteinExistence type="inferred from homology"/>
<dbReference type="GO" id="GO:0005739">
    <property type="term" value="C:mitochondrion"/>
    <property type="evidence" value="ECO:0007669"/>
    <property type="project" value="EnsemblFungi"/>
</dbReference>
<protein>
    <recommendedName>
        <fullName evidence="7">DNA topoisomerase I</fullName>
        <ecNumber evidence="7">5.6.2.1</ecNumber>
    </recommendedName>
    <alternativeName>
        <fullName evidence="7">DNA topoisomerase 1</fullName>
    </alternativeName>
</protein>
<accession>A0A0B1PBY0</accession>
<dbReference type="SUPFAM" id="SSF56741">
    <property type="entry name" value="Eukaryotic DNA topoisomerase I, N-terminal DNA-binding fragment"/>
    <property type="match status" value="1"/>
</dbReference>
<dbReference type="InterPro" id="IPR011010">
    <property type="entry name" value="DNA_brk_join_enz"/>
</dbReference>
<evidence type="ECO:0000256" key="5">
    <source>
        <dbReference type="ARBA" id="ARBA00023235"/>
    </source>
</evidence>
<dbReference type="GO" id="GO:0003917">
    <property type="term" value="F:DNA topoisomerase type I (single strand cut, ATP-independent) activity"/>
    <property type="evidence" value="ECO:0007669"/>
    <property type="project" value="UniProtKB-UniRule"/>
</dbReference>
<feature type="compositionally biased region" description="Basic residues" evidence="8">
    <location>
        <begin position="470"/>
        <end position="481"/>
    </location>
</feature>
<gene>
    <name evidence="10" type="ORF">EV44_g0195</name>
</gene>
<dbReference type="InterPro" id="IPR001631">
    <property type="entry name" value="TopoI"/>
</dbReference>
<feature type="compositionally biased region" description="Polar residues" evidence="8">
    <location>
        <begin position="87"/>
        <end position="97"/>
    </location>
</feature>
<reference evidence="10 11" key="1">
    <citation type="journal article" date="2014" name="BMC Genomics">
        <title>Adaptive genomic structural variation in the grape powdery mildew pathogen, Erysiphe necator.</title>
        <authorList>
            <person name="Jones L."/>
            <person name="Riaz S."/>
            <person name="Morales-Cruz A."/>
            <person name="Amrine K.C."/>
            <person name="McGuire B."/>
            <person name="Gubler W.D."/>
            <person name="Walker M.A."/>
            <person name="Cantu D."/>
        </authorList>
    </citation>
    <scope>NUCLEOTIDE SEQUENCE [LARGE SCALE GENOMIC DNA]</scope>
    <source>
        <strain evidence="11">c</strain>
    </source>
</reference>
<dbReference type="FunFam" id="2.170.11.10:FF:000001">
    <property type="entry name" value="DNA topoisomerase I"/>
    <property type="match status" value="1"/>
</dbReference>
<dbReference type="InterPro" id="IPR025834">
    <property type="entry name" value="TopoI_C_dom"/>
</dbReference>
<dbReference type="PANTHER" id="PTHR10290">
    <property type="entry name" value="DNA TOPOISOMERASE I"/>
    <property type="match status" value="1"/>
</dbReference>
<dbReference type="FunFam" id="1.10.10.41:FF:000001">
    <property type="entry name" value="DNA topoisomerase I"/>
    <property type="match status" value="1"/>
</dbReference>
<dbReference type="Proteomes" id="UP000030854">
    <property type="component" value="Unassembled WGS sequence"/>
</dbReference>
<dbReference type="InterPro" id="IPR013034">
    <property type="entry name" value="DNA_topo_DNA_db_N_dom1"/>
</dbReference>
<evidence type="ECO:0000256" key="1">
    <source>
        <dbReference type="ARBA" id="ARBA00000213"/>
    </source>
</evidence>
<dbReference type="GO" id="GO:0006357">
    <property type="term" value="P:regulation of transcription by RNA polymerase II"/>
    <property type="evidence" value="ECO:0007669"/>
    <property type="project" value="EnsemblFungi"/>
</dbReference>